<dbReference type="Pfam" id="PF10093">
    <property type="entry name" value="EarP"/>
    <property type="match status" value="1"/>
</dbReference>
<evidence type="ECO:0000256" key="7">
    <source>
        <dbReference type="ARBA" id="ARBA00048472"/>
    </source>
</evidence>
<name>A0A6B2QW81_9BURK</name>
<organism evidence="8">
    <name type="scientific">Sheuella amnicola</name>
    <dbReference type="NCBI Taxonomy" id="2707330"/>
    <lineage>
        <taxon>Bacteria</taxon>
        <taxon>Pseudomonadati</taxon>
        <taxon>Pseudomonadota</taxon>
        <taxon>Betaproteobacteria</taxon>
        <taxon>Burkholderiales</taxon>
        <taxon>Alcaligenaceae</taxon>
        <taxon>Sheuella</taxon>
    </lineage>
</organism>
<keyword evidence="8" id="KW-0251">Elongation factor</keyword>
<evidence type="ECO:0000313" key="8">
    <source>
        <dbReference type="EMBL" id="NDY82660.1"/>
    </source>
</evidence>
<evidence type="ECO:0000256" key="5">
    <source>
        <dbReference type="ARBA" id="ARBA00024416"/>
    </source>
</evidence>
<evidence type="ECO:0000256" key="6">
    <source>
        <dbReference type="ARBA" id="ARBA00030025"/>
    </source>
</evidence>
<dbReference type="EMBL" id="JAAGRN010000003">
    <property type="protein sequence ID" value="NDY82660.1"/>
    <property type="molecule type" value="Genomic_DNA"/>
</dbReference>
<dbReference type="AlphaFoldDB" id="A0A6B2QW81"/>
<evidence type="ECO:0000256" key="1">
    <source>
        <dbReference type="ARBA" id="ARBA00022676"/>
    </source>
</evidence>
<evidence type="ECO:0000256" key="3">
    <source>
        <dbReference type="ARBA" id="ARBA00024303"/>
    </source>
</evidence>
<dbReference type="GO" id="GO:0106361">
    <property type="term" value="F:protein-arginine rhamnosyltransferase activity"/>
    <property type="evidence" value="ECO:0007669"/>
    <property type="project" value="InterPro"/>
</dbReference>
<proteinExistence type="inferred from homology"/>
<dbReference type="NCBIfam" id="TIGR03837">
    <property type="entry name" value="efp_Arg_rhamno"/>
    <property type="match status" value="1"/>
</dbReference>
<sequence length="383" mass="43735">MMRADIFCRVIDNFGDIGVAWRLARQLNSEHDWSIRLWVDDLQSFEKLEPRVRKQPSIDGIEIVHWTNETAENPADVAIAMFSCDLPATYLEKIKISPIVWINLEYLSAENWVESCHALPSLRSDGLSSYFYFPGFTLRTGGLLREVDLITRRNEWLDHPAAQLSFLKSLGISTQALEAWQGKNQQHKAKLISLFCYPNAPIHSAVELLTKSDTASVLLIPKGIAPHLQTSRIGNLFIERIPFVPQIDYDKILWTCDLNFVRGEDSVVRAIWAGKPFIWQIYSQTENTHLVKLDAWLARSGLPQSVGELFRSWNPPSDQSRNAPDQLSMHATDQDFSKFFRINLANPAFENWQAHASRLTETLLNMPELASSLDRFVRNKLAS</sequence>
<keyword evidence="8" id="KW-0648">Protein biosynthesis</keyword>
<comment type="catalytic activity">
    <reaction evidence="7">
        <text>dTDP-beta-L-rhamnose + L-arginyl-[protein] = N(omega)-(alpha-L-rhamnosyl)-L-arginyl-[protein] + dTDP + H(+)</text>
        <dbReference type="Rhea" id="RHEA:66692"/>
        <dbReference type="Rhea" id="RHEA-COMP:10532"/>
        <dbReference type="Rhea" id="RHEA-COMP:17096"/>
        <dbReference type="ChEBI" id="CHEBI:15378"/>
        <dbReference type="ChEBI" id="CHEBI:29965"/>
        <dbReference type="ChEBI" id="CHEBI:57510"/>
        <dbReference type="ChEBI" id="CHEBI:58369"/>
        <dbReference type="ChEBI" id="CHEBI:167445"/>
    </reaction>
    <physiologicalReaction direction="left-to-right" evidence="7">
        <dbReference type="Rhea" id="RHEA:66693"/>
    </physiologicalReaction>
</comment>
<comment type="function">
    <text evidence="3">Protein-arginine rhamnosyltransferase that catalyzes the transfer of a single rhamnose to elongation factor P (EF-P) on 'Lys-32', a modification required for EF-P-dependent rescue of polyproline stalled ribosomes.</text>
</comment>
<dbReference type="InterPro" id="IPR016633">
    <property type="entry name" value="EarP"/>
</dbReference>
<accession>A0A6B2QW81</accession>
<comment type="similarity">
    <text evidence="4">Belongs to the glycosyltransferase 104 family.</text>
</comment>
<reference evidence="8" key="1">
    <citation type="submission" date="2020-02" db="EMBL/GenBank/DDBJ databases">
        <authorList>
            <person name="Chen W.-M."/>
        </authorList>
    </citation>
    <scope>NUCLEOTIDE SEQUENCE</scope>
    <source>
        <strain evidence="8">NBD-18</strain>
    </source>
</reference>
<protein>
    <recommendedName>
        <fullName evidence="5">Protein-arginine rhamnosyltransferase</fullName>
    </recommendedName>
    <alternativeName>
        <fullName evidence="6">EF-P arginine rhamnosyltransferase</fullName>
    </alternativeName>
</protein>
<gene>
    <name evidence="8" type="primary">earP</name>
    <name evidence="8" type="ORF">G3I67_05370</name>
</gene>
<dbReference type="GO" id="GO:0003746">
    <property type="term" value="F:translation elongation factor activity"/>
    <property type="evidence" value="ECO:0007669"/>
    <property type="project" value="UniProtKB-KW"/>
</dbReference>
<keyword evidence="2 8" id="KW-0808">Transferase</keyword>
<dbReference type="PIRSF" id="PIRSF015557">
    <property type="entry name" value="UCP015557"/>
    <property type="match status" value="1"/>
</dbReference>
<evidence type="ECO:0000256" key="4">
    <source>
        <dbReference type="ARBA" id="ARBA00024346"/>
    </source>
</evidence>
<evidence type="ECO:0000256" key="2">
    <source>
        <dbReference type="ARBA" id="ARBA00022679"/>
    </source>
</evidence>
<keyword evidence="1" id="KW-0328">Glycosyltransferase</keyword>
<comment type="caution">
    <text evidence="8">The sequence shown here is derived from an EMBL/GenBank/DDBJ whole genome shotgun (WGS) entry which is preliminary data.</text>
</comment>